<dbReference type="PANTHER" id="PTHR43132:SF2">
    <property type="entry name" value="ARSENICAL RESISTANCE OPERON REPRESSOR ARSR-RELATED"/>
    <property type="match status" value="1"/>
</dbReference>
<protein>
    <submittedName>
        <fullName evidence="5">Metalloregulator ArsR/SmtB family transcription factor</fullName>
    </submittedName>
</protein>
<dbReference type="InterPro" id="IPR001845">
    <property type="entry name" value="HTH_ArsR_DNA-bd_dom"/>
</dbReference>
<reference evidence="5" key="1">
    <citation type="submission" date="2024-05" db="EMBL/GenBank/DDBJ databases">
        <title>Genome sequencing of novel strain.</title>
        <authorList>
            <person name="Ganbat D."/>
            <person name="Ganbat S."/>
            <person name="Lee S.-J."/>
        </authorList>
    </citation>
    <scope>NUCLEOTIDE SEQUENCE</scope>
    <source>
        <strain evidence="5">SMD15-11</strain>
    </source>
</reference>
<organism evidence="5">
    <name type="scientific">Thermohahella caldifontis</name>
    <dbReference type="NCBI Taxonomy" id="3142973"/>
    <lineage>
        <taxon>Bacteria</taxon>
        <taxon>Pseudomonadati</taxon>
        <taxon>Pseudomonadota</taxon>
        <taxon>Gammaproteobacteria</taxon>
        <taxon>Oceanospirillales</taxon>
        <taxon>Hahellaceae</taxon>
        <taxon>Thermohahella</taxon>
    </lineage>
</organism>
<dbReference type="SMART" id="SM00418">
    <property type="entry name" value="HTH_ARSR"/>
    <property type="match status" value="1"/>
</dbReference>
<dbReference type="NCBIfam" id="NF033788">
    <property type="entry name" value="HTH_metalloreg"/>
    <property type="match status" value="1"/>
</dbReference>
<proteinExistence type="predicted"/>
<dbReference type="RefSeq" id="WP_369601223.1">
    <property type="nucleotide sequence ID" value="NZ_CP154858.1"/>
</dbReference>
<dbReference type="SUPFAM" id="SSF46785">
    <property type="entry name" value="Winged helix' DNA-binding domain"/>
    <property type="match status" value="1"/>
</dbReference>
<evidence type="ECO:0000256" key="2">
    <source>
        <dbReference type="ARBA" id="ARBA00023125"/>
    </source>
</evidence>
<keyword evidence="2" id="KW-0238">DNA-binding</keyword>
<gene>
    <name evidence="5" type="ORF">AAIA72_15650</name>
</gene>
<dbReference type="EMBL" id="CP154858">
    <property type="protein sequence ID" value="XDT72211.1"/>
    <property type="molecule type" value="Genomic_DNA"/>
</dbReference>
<dbReference type="Gene3D" id="1.10.10.10">
    <property type="entry name" value="Winged helix-like DNA-binding domain superfamily/Winged helix DNA-binding domain"/>
    <property type="match status" value="1"/>
</dbReference>
<dbReference type="PRINTS" id="PR00778">
    <property type="entry name" value="HTHARSR"/>
</dbReference>
<feature type="domain" description="HTH arsR-type" evidence="4">
    <location>
        <begin position="1"/>
        <end position="95"/>
    </location>
</feature>
<dbReference type="PROSITE" id="PS50987">
    <property type="entry name" value="HTH_ARSR_2"/>
    <property type="match status" value="1"/>
</dbReference>
<dbReference type="GO" id="GO:0003677">
    <property type="term" value="F:DNA binding"/>
    <property type="evidence" value="ECO:0007669"/>
    <property type="project" value="UniProtKB-KW"/>
</dbReference>
<dbReference type="GO" id="GO:0003700">
    <property type="term" value="F:DNA-binding transcription factor activity"/>
    <property type="evidence" value="ECO:0007669"/>
    <property type="project" value="InterPro"/>
</dbReference>
<dbReference type="CDD" id="cd00090">
    <property type="entry name" value="HTH_ARSR"/>
    <property type="match status" value="1"/>
</dbReference>
<sequence>METNNASELLAALGHETRLAIFRLLIQAGPAGLSAGELGDKLDLPGPTLSFHLSHLSRCGLIDGRKQSRYIYYSANFSLMNDLVAFLTHNCCGGEPCTPTTLQCEETE</sequence>
<dbReference type="InterPro" id="IPR036388">
    <property type="entry name" value="WH-like_DNA-bd_sf"/>
</dbReference>
<dbReference type="KEGG" id="tcd:AAIA72_15650"/>
<evidence type="ECO:0000259" key="4">
    <source>
        <dbReference type="PROSITE" id="PS50987"/>
    </source>
</evidence>
<evidence type="ECO:0000313" key="5">
    <source>
        <dbReference type="EMBL" id="XDT72211.1"/>
    </source>
</evidence>
<name>A0AB39UWR7_9GAMM</name>
<dbReference type="InterPro" id="IPR051011">
    <property type="entry name" value="Metal_resp_trans_reg"/>
</dbReference>
<keyword evidence="1" id="KW-0805">Transcription regulation</keyword>
<dbReference type="PANTHER" id="PTHR43132">
    <property type="entry name" value="ARSENICAL RESISTANCE OPERON REPRESSOR ARSR-RELATED"/>
    <property type="match status" value="1"/>
</dbReference>
<dbReference type="InterPro" id="IPR011991">
    <property type="entry name" value="ArsR-like_HTH"/>
</dbReference>
<evidence type="ECO:0000256" key="1">
    <source>
        <dbReference type="ARBA" id="ARBA00023015"/>
    </source>
</evidence>
<dbReference type="AlphaFoldDB" id="A0AB39UWR7"/>
<keyword evidence="3" id="KW-0804">Transcription</keyword>
<evidence type="ECO:0000256" key="3">
    <source>
        <dbReference type="ARBA" id="ARBA00023163"/>
    </source>
</evidence>
<dbReference type="Pfam" id="PF12840">
    <property type="entry name" value="HTH_20"/>
    <property type="match status" value="1"/>
</dbReference>
<accession>A0AB39UWR7</accession>
<dbReference type="InterPro" id="IPR036390">
    <property type="entry name" value="WH_DNA-bd_sf"/>
</dbReference>